<accession>A0A1Q8CL69</accession>
<dbReference type="RefSeq" id="WP_075127957.1">
    <property type="nucleotide sequence ID" value="NZ_MSIE01000045.1"/>
</dbReference>
<dbReference type="EMBL" id="MSIE01000045">
    <property type="protein sequence ID" value="OLF15097.1"/>
    <property type="molecule type" value="Genomic_DNA"/>
</dbReference>
<protein>
    <recommendedName>
        <fullName evidence="3">MalT-like TPR region domain-containing protein</fullName>
    </recommendedName>
</protein>
<organism evidence="1 2">
    <name type="scientific">Actinophytocola xanthii</name>
    <dbReference type="NCBI Taxonomy" id="1912961"/>
    <lineage>
        <taxon>Bacteria</taxon>
        <taxon>Bacillati</taxon>
        <taxon>Actinomycetota</taxon>
        <taxon>Actinomycetes</taxon>
        <taxon>Pseudonocardiales</taxon>
        <taxon>Pseudonocardiaceae</taxon>
    </lineage>
</organism>
<proteinExistence type="predicted"/>
<evidence type="ECO:0008006" key="3">
    <source>
        <dbReference type="Google" id="ProtNLM"/>
    </source>
</evidence>
<keyword evidence="2" id="KW-1185">Reference proteome</keyword>
<reference evidence="1 2" key="1">
    <citation type="submission" date="2016-12" db="EMBL/GenBank/DDBJ databases">
        <title>The draft genome sequence of Actinophytocola sp. 11-183.</title>
        <authorList>
            <person name="Wang W."/>
            <person name="Yuan L."/>
        </authorList>
    </citation>
    <scope>NUCLEOTIDE SEQUENCE [LARGE SCALE GENOMIC DNA]</scope>
    <source>
        <strain evidence="1 2">11-183</strain>
    </source>
</reference>
<dbReference type="STRING" id="1912961.BU204_23820"/>
<name>A0A1Q8CL69_9PSEU</name>
<dbReference type="Proteomes" id="UP000185596">
    <property type="component" value="Unassembled WGS sequence"/>
</dbReference>
<comment type="caution">
    <text evidence="1">The sequence shown here is derived from an EMBL/GenBank/DDBJ whole genome shotgun (WGS) entry which is preliminary data.</text>
</comment>
<dbReference type="AlphaFoldDB" id="A0A1Q8CL69"/>
<evidence type="ECO:0000313" key="2">
    <source>
        <dbReference type="Proteomes" id="UP000185596"/>
    </source>
</evidence>
<dbReference type="OrthoDB" id="5191671at2"/>
<evidence type="ECO:0000313" key="1">
    <source>
        <dbReference type="EMBL" id="OLF15097.1"/>
    </source>
</evidence>
<sequence length="206" mass="22414">MNSPRELINESAGLAFGEQRAALLDRALAALPGDEDPEARAVALAMLAQQAPERLPQAIEEGKRVLSVVERPDWILMHLADAAVLAGQDEEALRFASRVDEGFFLSGDLRWRVSRLAEIRAVALLRLGREAEALSTVDALLADLVRHGDEDDLPPPGHLVRTALSLVEGDRADLARAVLRRMAEALNLAVWFPPSVVEEIQAVVPV</sequence>
<gene>
    <name evidence="1" type="ORF">BU204_23820</name>
</gene>